<keyword evidence="1" id="KW-0812">Transmembrane</keyword>
<name>A0A5N6VPH9_9EURO</name>
<reference evidence="3" key="1">
    <citation type="submission" date="2019-04" db="EMBL/GenBank/DDBJ databases">
        <title>Friends and foes A comparative genomics studyof 23 Aspergillus species from section Flavi.</title>
        <authorList>
            <consortium name="DOE Joint Genome Institute"/>
            <person name="Kjaerbolling I."/>
            <person name="Vesth T."/>
            <person name="Frisvad J.C."/>
            <person name="Nybo J.L."/>
            <person name="Theobald S."/>
            <person name="Kildgaard S."/>
            <person name="Isbrandt T."/>
            <person name="Kuo A."/>
            <person name="Sato A."/>
            <person name="Lyhne E.K."/>
            <person name="Kogle M.E."/>
            <person name="Wiebenga A."/>
            <person name="Kun R.S."/>
            <person name="Lubbers R.J."/>
            <person name="Makela M.R."/>
            <person name="Barry K."/>
            <person name="Chovatia M."/>
            <person name="Clum A."/>
            <person name="Daum C."/>
            <person name="Haridas S."/>
            <person name="He G."/>
            <person name="LaButti K."/>
            <person name="Lipzen A."/>
            <person name="Mondo S."/>
            <person name="Riley R."/>
            <person name="Salamov A."/>
            <person name="Simmons B.A."/>
            <person name="Magnuson J.K."/>
            <person name="Henrissat B."/>
            <person name="Mortensen U.H."/>
            <person name="Larsen T.O."/>
            <person name="Devries R.P."/>
            <person name="Grigoriev I.V."/>
            <person name="Machida M."/>
            <person name="Baker S.E."/>
            <person name="Andersen M.R."/>
        </authorList>
    </citation>
    <scope>NUCLEOTIDE SEQUENCE [LARGE SCALE GENOMIC DNA]</scope>
    <source>
        <strain evidence="3">CBS 130015</strain>
    </source>
</reference>
<proteinExistence type="predicted"/>
<evidence type="ECO:0000313" key="2">
    <source>
        <dbReference type="EMBL" id="KAE8310373.1"/>
    </source>
</evidence>
<evidence type="ECO:0000313" key="3">
    <source>
        <dbReference type="Proteomes" id="UP000325433"/>
    </source>
</evidence>
<dbReference type="EMBL" id="ML738354">
    <property type="protein sequence ID" value="KAE8310373.1"/>
    <property type="molecule type" value="Genomic_DNA"/>
</dbReference>
<keyword evidence="3" id="KW-1185">Reference proteome</keyword>
<organism evidence="2 3">
    <name type="scientific">Aspergillus transmontanensis</name>
    <dbReference type="NCBI Taxonomy" id="1034304"/>
    <lineage>
        <taxon>Eukaryota</taxon>
        <taxon>Fungi</taxon>
        <taxon>Dikarya</taxon>
        <taxon>Ascomycota</taxon>
        <taxon>Pezizomycotina</taxon>
        <taxon>Eurotiomycetes</taxon>
        <taxon>Eurotiomycetidae</taxon>
        <taxon>Eurotiales</taxon>
        <taxon>Aspergillaceae</taxon>
        <taxon>Aspergillus</taxon>
        <taxon>Aspergillus subgen. Circumdati</taxon>
    </lineage>
</organism>
<accession>A0A5N6VPH9</accession>
<feature type="transmembrane region" description="Helical" evidence="1">
    <location>
        <begin position="64"/>
        <end position="85"/>
    </location>
</feature>
<dbReference type="AlphaFoldDB" id="A0A5N6VPH9"/>
<gene>
    <name evidence="2" type="ORF">BDV41DRAFT_395088</name>
</gene>
<evidence type="ECO:0000256" key="1">
    <source>
        <dbReference type="SAM" id="Phobius"/>
    </source>
</evidence>
<protein>
    <submittedName>
        <fullName evidence="2">Uncharacterized protein</fullName>
    </submittedName>
</protein>
<keyword evidence="1" id="KW-0472">Membrane</keyword>
<sequence>MGVSLKVDTLSSLIVGSLRRPRPALTAGGSGDRPCASVTCTSHDSNTTCLVLFNTPELTDFMTISLRLLIVIFIPCALFVDLKILEASTTYLLFRR</sequence>
<dbReference type="Proteomes" id="UP000325433">
    <property type="component" value="Unassembled WGS sequence"/>
</dbReference>
<keyword evidence="1" id="KW-1133">Transmembrane helix</keyword>